<sequence>MAFARALGVIQSVGRGTGITGEQSELYDRGQTFSINGNSYRVENVIAKGGFGTVFLASNNKGKQVAVKIMLSHDAAATKDIDNEIEMMKKLQHENIIQLFDASSEARNSNKSVKEYKISMEYCRFSIADVLLKYKEVAVDFVVRIIYFTTRALVYLHSNGVIHRDIKAENLLINGNGKLKLCDFGSATTKSIEMAPLSNSQRLAIQEEMFKYTTPITRSPEVCDVYSNWPIGKQQDNWAMGCLIYFVCFGEHPFDGSALAIINGKYKKPPPVQQNQLSAFAELITKCLIPNPDERITAEKIEEYMKNAMQKNPKLAAKTDFSDILDMMNVQSVQSEQSIESQASKGFFTMQDKLFSNLTSLKNSVVQQTTKMGWGVESTPPPVRAGHPSTSPKMVPKSQRQQQQQQREQPRPSPAVTTPRAPAVQSHAPPSSTFEADWPTDNGSSSAGNEWGDFNSAPVASSPPVSNKKYLFDPFGEQASHNLSAKHSDDLLSLQNWPGATEHKTEVRSQSSRDLFDFDDLMHRHTTPSTTSSQSVLQPTRQMENKNLTNVDSSKNGINSSSSSASLDDMVSDMLKMSTKK</sequence>
<name>A0AAE8ZRH0_CAEBR</name>
<feature type="compositionally biased region" description="Low complexity" evidence="2">
    <location>
        <begin position="398"/>
        <end position="407"/>
    </location>
</feature>
<proteinExistence type="predicted"/>
<dbReference type="Pfam" id="PF00069">
    <property type="entry name" value="Pkinase"/>
    <property type="match status" value="1"/>
</dbReference>
<dbReference type="SUPFAM" id="SSF56112">
    <property type="entry name" value="Protein kinase-like (PK-like)"/>
    <property type="match status" value="1"/>
</dbReference>
<dbReference type="InterPro" id="IPR011009">
    <property type="entry name" value="Kinase-like_dom_sf"/>
</dbReference>
<feature type="region of interest" description="Disordered" evidence="2">
    <location>
        <begin position="523"/>
        <end position="581"/>
    </location>
</feature>
<feature type="domain" description="Protein kinase" evidence="3">
    <location>
        <begin position="40"/>
        <end position="305"/>
    </location>
</feature>
<accession>A0AAE8ZRH0</accession>
<evidence type="ECO:0000313" key="4">
    <source>
        <dbReference type="EMBL" id="ULT82524.1"/>
    </source>
</evidence>
<feature type="region of interest" description="Disordered" evidence="2">
    <location>
        <begin position="373"/>
        <end position="465"/>
    </location>
</feature>
<dbReference type="FunFam" id="1.10.510.10:FF:001348">
    <property type="entry name" value="GAK Homolog"/>
    <property type="match status" value="1"/>
</dbReference>
<organism evidence="4 5">
    <name type="scientific">Caenorhabditis briggsae</name>
    <dbReference type="NCBI Taxonomy" id="6238"/>
    <lineage>
        <taxon>Eukaryota</taxon>
        <taxon>Metazoa</taxon>
        <taxon>Ecdysozoa</taxon>
        <taxon>Nematoda</taxon>
        <taxon>Chromadorea</taxon>
        <taxon>Rhabditida</taxon>
        <taxon>Rhabditina</taxon>
        <taxon>Rhabditomorpha</taxon>
        <taxon>Rhabditoidea</taxon>
        <taxon>Rhabditidae</taxon>
        <taxon>Peloderinae</taxon>
        <taxon>Caenorhabditis</taxon>
    </lineage>
</organism>
<evidence type="ECO:0000259" key="3">
    <source>
        <dbReference type="PROSITE" id="PS50011"/>
    </source>
</evidence>
<dbReference type="Proteomes" id="UP000827892">
    <property type="component" value="Chromosome X"/>
</dbReference>
<dbReference type="InterPro" id="IPR000719">
    <property type="entry name" value="Prot_kinase_dom"/>
</dbReference>
<dbReference type="GO" id="GO:0004672">
    <property type="term" value="F:protein kinase activity"/>
    <property type="evidence" value="ECO:0007669"/>
    <property type="project" value="InterPro"/>
</dbReference>
<dbReference type="AlphaFoldDB" id="A0AAE8ZRH0"/>
<feature type="compositionally biased region" description="Low complexity" evidence="2">
    <location>
        <begin position="552"/>
        <end position="573"/>
    </location>
</feature>
<dbReference type="PANTHER" id="PTHR22967:SF99">
    <property type="entry name" value="PROTEIN KINASE DOMAIN-CONTAINING PROTEIN"/>
    <property type="match status" value="1"/>
</dbReference>
<dbReference type="OMA" id="KISMEYC"/>
<reference evidence="4 5" key="1">
    <citation type="submission" date="2022-05" db="EMBL/GenBank/DDBJ databases">
        <title>Chromosome-level reference genomes for two strains of Caenorhabditis briggsae: an improved platform for comparative genomics.</title>
        <authorList>
            <person name="Stevens L."/>
            <person name="Andersen E.C."/>
        </authorList>
    </citation>
    <scope>NUCLEOTIDE SEQUENCE [LARGE SCALE GENOMIC DNA]</scope>
    <source>
        <strain evidence="4">QX1410_ONT</strain>
        <tissue evidence="4">Whole-organism</tissue>
    </source>
</reference>
<evidence type="ECO:0000256" key="2">
    <source>
        <dbReference type="SAM" id="MobiDB-lite"/>
    </source>
</evidence>
<dbReference type="PANTHER" id="PTHR22967">
    <property type="entry name" value="SERINE/THREONINE PROTEIN KINASE"/>
    <property type="match status" value="1"/>
</dbReference>
<feature type="compositionally biased region" description="Polar residues" evidence="2">
    <location>
        <begin position="527"/>
        <end position="551"/>
    </location>
</feature>
<gene>
    <name evidence="4" type="ORF">L3Y34_012058</name>
</gene>
<dbReference type="SMART" id="SM00220">
    <property type="entry name" value="S_TKc"/>
    <property type="match status" value="1"/>
</dbReference>
<evidence type="ECO:0000256" key="1">
    <source>
        <dbReference type="ARBA" id="ARBA00022741"/>
    </source>
</evidence>
<dbReference type="Gene3D" id="1.10.510.10">
    <property type="entry name" value="Transferase(Phosphotransferase) domain 1"/>
    <property type="match status" value="1"/>
</dbReference>
<dbReference type="PROSITE" id="PS00108">
    <property type="entry name" value="PROTEIN_KINASE_ST"/>
    <property type="match status" value="1"/>
</dbReference>
<dbReference type="PROSITE" id="PS50011">
    <property type="entry name" value="PROTEIN_KINASE_DOM"/>
    <property type="match status" value="1"/>
</dbReference>
<feature type="compositionally biased region" description="Low complexity" evidence="2">
    <location>
        <begin position="456"/>
        <end position="465"/>
    </location>
</feature>
<dbReference type="EMBL" id="CP090896">
    <property type="protein sequence ID" value="ULT82524.1"/>
    <property type="molecule type" value="Genomic_DNA"/>
</dbReference>
<protein>
    <recommendedName>
        <fullName evidence="3">Protein kinase domain-containing protein</fullName>
    </recommendedName>
</protein>
<dbReference type="InterPro" id="IPR008271">
    <property type="entry name" value="Ser/Thr_kinase_AS"/>
</dbReference>
<keyword evidence="1" id="KW-0547">Nucleotide-binding</keyword>
<dbReference type="GO" id="GO:0005524">
    <property type="term" value="F:ATP binding"/>
    <property type="evidence" value="ECO:0007669"/>
    <property type="project" value="InterPro"/>
</dbReference>
<evidence type="ECO:0000313" key="5">
    <source>
        <dbReference type="Proteomes" id="UP000827892"/>
    </source>
</evidence>